<feature type="compositionally biased region" description="Low complexity" evidence="20">
    <location>
        <begin position="1"/>
        <end position="13"/>
    </location>
</feature>
<feature type="compositionally biased region" description="Acidic residues" evidence="20">
    <location>
        <begin position="834"/>
        <end position="844"/>
    </location>
</feature>
<dbReference type="GO" id="GO:0034497">
    <property type="term" value="P:protein localization to phagophore assembly site"/>
    <property type="evidence" value="ECO:0007669"/>
    <property type="project" value="TreeGrafter"/>
</dbReference>
<feature type="transmembrane region" description="Helical" evidence="19">
    <location>
        <begin position="279"/>
        <end position="300"/>
    </location>
</feature>
<dbReference type="AlphaFoldDB" id="A0AAD7FR40"/>
<dbReference type="GO" id="GO:0061709">
    <property type="term" value="P:reticulophagy"/>
    <property type="evidence" value="ECO:0007669"/>
    <property type="project" value="TreeGrafter"/>
</dbReference>
<reference evidence="21" key="1">
    <citation type="submission" date="2023-03" db="EMBL/GenBank/DDBJ databases">
        <title>Massive genome expansion in bonnet fungi (Mycena s.s.) driven by repeated elements and novel gene families across ecological guilds.</title>
        <authorList>
            <consortium name="Lawrence Berkeley National Laboratory"/>
            <person name="Harder C.B."/>
            <person name="Miyauchi S."/>
            <person name="Viragh M."/>
            <person name="Kuo A."/>
            <person name="Thoen E."/>
            <person name="Andreopoulos B."/>
            <person name="Lu D."/>
            <person name="Skrede I."/>
            <person name="Drula E."/>
            <person name="Henrissat B."/>
            <person name="Morin E."/>
            <person name="Kohler A."/>
            <person name="Barry K."/>
            <person name="LaButti K."/>
            <person name="Morin E."/>
            <person name="Salamov A."/>
            <person name="Lipzen A."/>
            <person name="Mereny Z."/>
            <person name="Hegedus B."/>
            <person name="Baldrian P."/>
            <person name="Stursova M."/>
            <person name="Weitz H."/>
            <person name="Taylor A."/>
            <person name="Grigoriev I.V."/>
            <person name="Nagy L.G."/>
            <person name="Martin F."/>
            <person name="Kauserud H."/>
        </authorList>
    </citation>
    <scope>NUCLEOTIDE SEQUENCE</scope>
    <source>
        <strain evidence="21">9284</strain>
    </source>
</reference>
<evidence type="ECO:0000256" key="13">
    <source>
        <dbReference type="ARBA" id="ARBA00023136"/>
    </source>
</evidence>
<dbReference type="InterPro" id="IPR007241">
    <property type="entry name" value="Autophagy-rel_prot_9"/>
</dbReference>
<evidence type="ECO:0000256" key="12">
    <source>
        <dbReference type="ARBA" id="ARBA00023055"/>
    </source>
</evidence>
<name>A0AAD7FR40_9AGAR</name>
<feature type="transmembrane region" description="Helical" evidence="19">
    <location>
        <begin position="647"/>
        <end position="672"/>
    </location>
</feature>
<keyword evidence="7 19" id="KW-0813">Transport</keyword>
<dbReference type="GO" id="GO:0005776">
    <property type="term" value="C:autophagosome"/>
    <property type="evidence" value="ECO:0007669"/>
    <property type="project" value="TreeGrafter"/>
</dbReference>
<feature type="region of interest" description="Disordered" evidence="20">
    <location>
        <begin position="816"/>
        <end position="844"/>
    </location>
</feature>
<organism evidence="21 22">
    <name type="scientific">Roridomyces roridus</name>
    <dbReference type="NCBI Taxonomy" id="1738132"/>
    <lineage>
        <taxon>Eukaryota</taxon>
        <taxon>Fungi</taxon>
        <taxon>Dikarya</taxon>
        <taxon>Basidiomycota</taxon>
        <taxon>Agaricomycotina</taxon>
        <taxon>Agaricomycetes</taxon>
        <taxon>Agaricomycetidae</taxon>
        <taxon>Agaricales</taxon>
        <taxon>Marasmiineae</taxon>
        <taxon>Mycenaceae</taxon>
        <taxon>Roridomyces</taxon>
    </lineage>
</organism>
<keyword evidence="12 19" id="KW-0445">Lipid transport</keyword>
<accession>A0AAD7FR40</accession>
<evidence type="ECO:0000256" key="18">
    <source>
        <dbReference type="ARBA" id="ARBA00024631"/>
    </source>
</evidence>
<evidence type="ECO:0000256" key="6">
    <source>
        <dbReference type="ARBA" id="ARBA00018074"/>
    </source>
</evidence>
<evidence type="ECO:0000256" key="1">
    <source>
        <dbReference type="ARBA" id="ARBA00004439"/>
    </source>
</evidence>
<comment type="subcellular location">
    <subcellularLocation>
        <location evidence="1">Cytoplasmic vesicle membrane</location>
        <topology evidence="1">Multi-pass membrane protein</topology>
    </subcellularLocation>
    <subcellularLocation>
        <location evidence="2">Endoplasmic reticulum membrane</location>
        <topology evidence="2">Multi-pass membrane protein</topology>
    </subcellularLocation>
    <subcellularLocation>
        <location evidence="4">Golgi apparatus membrane</location>
        <topology evidence="4">Multi-pass membrane protein</topology>
    </subcellularLocation>
    <subcellularLocation>
        <location evidence="3 19">Preautophagosomal structure membrane</location>
        <topology evidence="3 19">Multi-pass membrane protein</topology>
    </subcellularLocation>
</comment>
<evidence type="ECO:0000256" key="17">
    <source>
        <dbReference type="ARBA" id="ARBA00024621"/>
    </source>
</evidence>
<feature type="transmembrane region" description="Helical" evidence="19">
    <location>
        <begin position="462"/>
        <end position="486"/>
    </location>
</feature>
<keyword evidence="9 19" id="KW-1133">Transmembrane helix</keyword>
<evidence type="ECO:0000256" key="5">
    <source>
        <dbReference type="ARBA" id="ARBA00006185"/>
    </source>
</evidence>
<dbReference type="PANTHER" id="PTHR13038">
    <property type="entry name" value="APG9 AUTOPHAGY 9"/>
    <property type="match status" value="1"/>
</dbReference>
<evidence type="ECO:0000256" key="3">
    <source>
        <dbReference type="ARBA" id="ARBA00004511"/>
    </source>
</evidence>
<dbReference type="GO" id="GO:0006869">
    <property type="term" value="P:lipid transport"/>
    <property type="evidence" value="ECO:0007669"/>
    <property type="project" value="UniProtKB-KW"/>
</dbReference>
<evidence type="ECO:0000256" key="8">
    <source>
        <dbReference type="ARBA" id="ARBA00022692"/>
    </source>
</evidence>
<keyword evidence="14" id="KW-0968">Cytoplasmic vesicle</keyword>
<sequence>MPNSPSRPSGSRSFHASQSASGSRPFLNMLNPMAKQYQGYTQANQSLLEEEEESRTSDGDDAAHVEEGRGRNASEDIPLSKSRTNHAQHRVSWDASPALHPNIHREDALHEREASDDEVPPSFMIETTTSRKKGKSKARASGSGGRSQPLHSVAGRKQLPPPVLPTHTTSPPRPGSRATSTTDDTHDHGRPQKQMRGLDAYERALWNWVNVYNLDAFLQEVYYYYEGKGIYSIALSRGLNLLTVGFVIGFSTFLLGCVDYSRIRHEQSMKLSDVVVDRCVSRFSGFTLLFFILFITFYVWQVVTFALGVGRLVDMYNFFTHLLKIPDADIQTISWPEIVRRIAAIREDNPLTALSSKVSKTSDTTTAKLDAHDIANRILRQENYLIALFNKDLLDLRVPMPTLLKRFIVEEQGKGRILTRALEWNLRFCLMEYLFDEHGRVRKVFLKSKNRPVLIEGLRRRFIFMGILNAAFAPFIVLYLLMYSFFRYFEEYHKDPSTIGGRRYTSYAQWKFREFNELPHLFTRRLDESHPYANMYIGQFPNENMALIMRFVAFISGSFVAVLFLATVLDPDIFVHFEITPHRTVLFYLGVFGSVLAVARGMIPEENRVFDPELLMTEVITYTHYMPDEWKGELHSKRIHTEFGQLFAMKVLIFVEELVSVVTTPFVLWFSLPDCAAAIIDFFREFTVHVDGRGYRMVSNEGKMEKSFLNFKAANPDWNPTDPSGSLYLSRMADLNTSHHPCDRTQEYDRALKQSQYAATRRRGLAGSVLGMSTLVGPGASSVFHGGLDTAQTAVLGDSQGSVQVLQQMPSGQYSADGLGESYIDGNRATDGERDGEEEEEELTDGGVLGLLAQIYGRREGVIR</sequence>
<keyword evidence="22" id="KW-1185">Reference proteome</keyword>
<dbReference type="GO" id="GO:0000139">
    <property type="term" value="C:Golgi membrane"/>
    <property type="evidence" value="ECO:0007669"/>
    <property type="project" value="UniProtKB-SubCell"/>
</dbReference>
<comment type="function">
    <text evidence="19">Phospholipid scramblase involved in autophagy. Cycles between the preautophagosomal structure/phagophore assembly site (PAS) and the cytoplasmic vesicle pool and supplies membrane for the growing autophagosome. Lipid scramblase activity plays a key role in preautophagosomal structure/phagophore assembly by distributing the phospholipids that arrive through ATG2 from the cytoplasmic to the luminal leaflet of the bilayer, thereby driving autophagosomal membrane expansion.</text>
</comment>
<proteinExistence type="inferred from homology"/>
<dbReference type="GO" id="GO:0005789">
    <property type="term" value="C:endoplasmic reticulum membrane"/>
    <property type="evidence" value="ECO:0007669"/>
    <property type="project" value="UniProtKB-SubCell"/>
</dbReference>
<evidence type="ECO:0000256" key="9">
    <source>
        <dbReference type="ARBA" id="ARBA00022989"/>
    </source>
</evidence>
<comment type="catalytic activity">
    <reaction evidence="15">
        <text>a 1,2-diacyl-sn-glycero-3-phospho-L-serine(in) = a 1,2-diacyl-sn-glycero-3-phospho-L-serine(out)</text>
        <dbReference type="Rhea" id="RHEA:38663"/>
        <dbReference type="ChEBI" id="CHEBI:57262"/>
    </reaction>
</comment>
<keyword evidence="11" id="KW-0333">Golgi apparatus</keyword>
<gene>
    <name evidence="21" type="ORF">FB45DRAFT_990239</name>
</gene>
<keyword evidence="10 19" id="KW-0072">Autophagy</keyword>
<comment type="caution">
    <text evidence="21">The sequence shown here is derived from an EMBL/GenBank/DDBJ whole genome shotgun (WGS) entry which is preliminary data.</text>
</comment>
<evidence type="ECO:0000256" key="14">
    <source>
        <dbReference type="ARBA" id="ARBA00023329"/>
    </source>
</evidence>
<feature type="region of interest" description="Disordered" evidence="20">
    <location>
        <begin position="1"/>
        <end position="194"/>
    </location>
</feature>
<evidence type="ECO:0000256" key="10">
    <source>
        <dbReference type="ARBA" id="ARBA00023006"/>
    </source>
</evidence>
<feature type="compositionally biased region" description="Basic and acidic residues" evidence="20">
    <location>
        <begin position="103"/>
        <end position="113"/>
    </location>
</feature>
<dbReference type="GO" id="GO:0034727">
    <property type="term" value="P:piecemeal microautophagy of the nucleus"/>
    <property type="evidence" value="ECO:0007669"/>
    <property type="project" value="TreeGrafter"/>
</dbReference>
<evidence type="ECO:0000256" key="16">
    <source>
        <dbReference type="ARBA" id="ARBA00024615"/>
    </source>
</evidence>
<dbReference type="PANTHER" id="PTHR13038:SF10">
    <property type="entry name" value="AUTOPHAGY-RELATED PROTEIN 9"/>
    <property type="match status" value="1"/>
</dbReference>
<comment type="catalytic activity">
    <reaction evidence="17">
        <text>a 1,2-diacyl-sn-glycero-3-phospho-(1D-myo-inositol-3-phosphate)(in) = a 1,2-diacyl-sn-glycero-3-phospho-(1D-myo-inositol-3-phosphate)(out)</text>
        <dbReference type="Rhea" id="RHEA:67920"/>
        <dbReference type="ChEBI" id="CHEBI:58088"/>
    </reaction>
</comment>
<evidence type="ECO:0000256" key="4">
    <source>
        <dbReference type="ARBA" id="ARBA00004653"/>
    </source>
</evidence>
<evidence type="ECO:0000256" key="7">
    <source>
        <dbReference type="ARBA" id="ARBA00022448"/>
    </source>
</evidence>
<feature type="compositionally biased region" description="Basic and acidic residues" evidence="20">
    <location>
        <begin position="54"/>
        <end position="74"/>
    </location>
</feature>
<evidence type="ECO:0000256" key="11">
    <source>
        <dbReference type="ARBA" id="ARBA00023034"/>
    </source>
</evidence>
<evidence type="ECO:0000313" key="21">
    <source>
        <dbReference type="EMBL" id="KAJ7632902.1"/>
    </source>
</evidence>
<protein>
    <recommendedName>
        <fullName evidence="6 19">Autophagy-related protein 9</fullName>
    </recommendedName>
</protein>
<evidence type="ECO:0000256" key="20">
    <source>
        <dbReference type="SAM" id="MobiDB-lite"/>
    </source>
</evidence>
<dbReference type="EMBL" id="JARKIF010000008">
    <property type="protein sequence ID" value="KAJ7632902.1"/>
    <property type="molecule type" value="Genomic_DNA"/>
</dbReference>
<evidence type="ECO:0000256" key="15">
    <source>
        <dbReference type="ARBA" id="ARBA00024479"/>
    </source>
</evidence>
<dbReference type="GO" id="GO:0030659">
    <property type="term" value="C:cytoplasmic vesicle membrane"/>
    <property type="evidence" value="ECO:0007669"/>
    <property type="project" value="UniProtKB-SubCell"/>
</dbReference>
<dbReference type="Pfam" id="PF04109">
    <property type="entry name" value="ATG9"/>
    <property type="match status" value="1"/>
</dbReference>
<dbReference type="Proteomes" id="UP001221142">
    <property type="component" value="Unassembled WGS sequence"/>
</dbReference>
<evidence type="ECO:0000256" key="19">
    <source>
        <dbReference type="RuleBase" id="RU364027"/>
    </source>
</evidence>
<keyword evidence="8 19" id="KW-0812">Transmembrane</keyword>
<comment type="similarity">
    <text evidence="5 19">Belongs to the ATG9 family.</text>
</comment>
<feature type="transmembrane region" description="Helical" evidence="19">
    <location>
        <begin position="547"/>
        <end position="565"/>
    </location>
</feature>
<keyword evidence="13 19" id="KW-0472">Membrane</keyword>
<comment type="catalytic activity">
    <reaction evidence="16">
        <text>a 1,2-diacyl-sn-glycero-3-phosphoethanolamine(in) = a 1,2-diacyl-sn-glycero-3-phosphoethanolamine(out)</text>
        <dbReference type="Rhea" id="RHEA:38895"/>
        <dbReference type="ChEBI" id="CHEBI:64612"/>
    </reaction>
</comment>
<dbReference type="GO" id="GO:0034045">
    <property type="term" value="C:phagophore assembly site membrane"/>
    <property type="evidence" value="ECO:0007669"/>
    <property type="project" value="UniProtKB-SubCell"/>
</dbReference>
<feature type="transmembrane region" description="Helical" evidence="19">
    <location>
        <begin position="238"/>
        <end position="258"/>
    </location>
</feature>
<evidence type="ECO:0000313" key="22">
    <source>
        <dbReference type="Proteomes" id="UP001221142"/>
    </source>
</evidence>
<comment type="catalytic activity">
    <reaction evidence="18">
        <text>a 1,2-diacyl-sn-glycero-3-phosphocholine(in) = a 1,2-diacyl-sn-glycero-3-phosphocholine(out)</text>
        <dbReference type="Rhea" id="RHEA:38571"/>
        <dbReference type="ChEBI" id="CHEBI:57643"/>
    </reaction>
</comment>
<evidence type="ECO:0000256" key="2">
    <source>
        <dbReference type="ARBA" id="ARBA00004477"/>
    </source>
</evidence>
<dbReference type="GO" id="GO:0000422">
    <property type="term" value="P:autophagy of mitochondrion"/>
    <property type="evidence" value="ECO:0007669"/>
    <property type="project" value="TreeGrafter"/>
</dbReference>
<feature type="transmembrane region" description="Helical" evidence="19">
    <location>
        <begin position="585"/>
        <end position="603"/>
    </location>
</feature>